<dbReference type="Proteomes" id="UP000034471">
    <property type="component" value="Unassembled WGS sequence"/>
</dbReference>
<sequence>MTGQTKAGYLDAVRIRYKQAIGRAEKKVIISEVVANLQIHEDK</sequence>
<organism evidence="1 2">
    <name type="scientific">Candidatus Roizmanbacteria bacterium GW2011_GWA2_37_7</name>
    <dbReference type="NCBI Taxonomy" id="1618481"/>
    <lineage>
        <taxon>Bacteria</taxon>
        <taxon>Candidatus Roizmaniibacteriota</taxon>
    </lineage>
</organism>
<reference evidence="1 2" key="1">
    <citation type="journal article" date="2015" name="Nature">
        <title>rRNA introns, odd ribosomes, and small enigmatic genomes across a large radiation of phyla.</title>
        <authorList>
            <person name="Brown C.T."/>
            <person name="Hug L.A."/>
            <person name="Thomas B.C."/>
            <person name="Sharon I."/>
            <person name="Castelle C.J."/>
            <person name="Singh A."/>
            <person name="Wilkins M.J."/>
            <person name="Williams K.H."/>
            <person name="Banfield J.F."/>
        </authorList>
    </citation>
    <scope>NUCLEOTIDE SEQUENCE [LARGE SCALE GENOMIC DNA]</scope>
</reference>
<comment type="caution">
    <text evidence="1">The sequence shown here is derived from an EMBL/GenBank/DDBJ whole genome shotgun (WGS) entry which is preliminary data.</text>
</comment>
<dbReference type="AlphaFoldDB" id="A0A0G0H4U0"/>
<name>A0A0G0H4U0_9BACT</name>
<protein>
    <submittedName>
        <fullName evidence="1">Uncharacterized protein</fullName>
    </submittedName>
</protein>
<proteinExistence type="predicted"/>
<evidence type="ECO:0000313" key="2">
    <source>
        <dbReference type="Proteomes" id="UP000034471"/>
    </source>
</evidence>
<dbReference type="EMBL" id="LBTJ01000013">
    <property type="protein sequence ID" value="KKQ38273.1"/>
    <property type="molecule type" value="Genomic_DNA"/>
</dbReference>
<evidence type="ECO:0000313" key="1">
    <source>
        <dbReference type="EMBL" id="KKQ38273.1"/>
    </source>
</evidence>
<accession>A0A0G0H4U0</accession>
<gene>
    <name evidence="1" type="ORF">US54_C0013G0001</name>
</gene>